<keyword evidence="1" id="KW-0732">Signal</keyword>
<dbReference type="InterPro" id="IPR024361">
    <property type="entry name" value="BACON"/>
</dbReference>
<accession>A0A1H3ZWZ4</accession>
<organism evidence="3 4">
    <name type="scientific">Alistipes timonensis JC136</name>
    <dbReference type="NCBI Taxonomy" id="1033731"/>
    <lineage>
        <taxon>Bacteria</taxon>
        <taxon>Pseudomonadati</taxon>
        <taxon>Bacteroidota</taxon>
        <taxon>Bacteroidia</taxon>
        <taxon>Bacteroidales</taxon>
        <taxon>Rikenellaceae</taxon>
        <taxon>Alistipes</taxon>
    </lineage>
</organism>
<name>A0A1H3ZWZ4_9BACT</name>
<dbReference type="Gene3D" id="2.60.40.10">
    <property type="entry name" value="Immunoglobulins"/>
    <property type="match status" value="1"/>
</dbReference>
<evidence type="ECO:0000259" key="2">
    <source>
        <dbReference type="Pfam" id="PF13004"/>
    </source>
</evidence>
<keyword evidence="4" id="KW-1185">Reference proteome</keyword>
<evidence type="ECO:0000256" key="1">
    <source>
        <dbReference type="SAM" id="SignalP"/>
    </source>
</evidence>
<dbReference type="Pfam" id="PF13004">
    <property type="entry name" value="BACON"/>
    <property type="match status" value="1"/>
</dbReference>
<sequence>MKKYIFLIFAAATAVFAACSSDEGTSAYPDKLEVVLTPTWDATRGMTSSSQTRTVAVTLNVESVHWTVSSDSDWCVVDEEESHVGSGEFTIEVTANEDFKSRDAIVTLSAGAFTYRMTVDQSGNIFILDKVYSVVAPNDSEAIEVVVKTLSKWQPVDSEWIHGEVVETSEPDAEGMTTSTLRIRCDANTGAAGRYGTLTIEPTDGVGYSTEYAVYQFGTDMPFGTDGKLGLAAKGEVKFDVVAPAEAVVGVTCPTWITYVSEPDGEQATYTFSVAENPSDTKTEREGVIEFSIKDIEAQTALPAIRQAFYPAGGIVSGAGLKMFAEAFNAGEDTSDWTSGEGGKTVEVLGDVDMKDVEWTSIGTAERPFDGVVAGNGHLIQNWNTSEPLFGHTAEGSEIRELTIDAASRVTARSVAAGEYAAALVGVCNGTLRNCSNMAAVTLDAAATVDGACGVGGLVGLVGATGRVENCSNGGLVTLGSGVVGNKVSIGGVAAETESGSVVSGCTNEGGIASSGATPKVNTAGLYTGGVVGYAGGAVENCTTEGGKTVALQIKAAYMSYTGGIAGWADGSVTGCTNKQPLSIAANRLGDACRYAYAGGVAGKSTGAISGSKNRGNLTATAVCKFVIMGGIVGSADGAVSDVINAASVSVPGNPEGANGPLKEAFFGPRYAYIGGVAGQVMGKGSVTGNGDTTNSGAVSIEQMEYATTDIIAAGGIVGMHLGKVSAAVNSGAVTVSATPASGTPAWEARCLGGIAGLVGEIGKDHSGASVSDSKNLAAVKHDRLVRANAMPVYEGGVAGYVLASDCTISGCANSGEVNSDFYNNNIEYDDNVKGKRANCTGGIVGAVVSTAEPNVVSTCSNSGAMVVYRGMAGGVVGYAQNTRVAECTNTGGFNASNRNGRSGGIAGQAMNSQITGCVNRAMVVADGTGDANPANLGGLVGVLSKGSSMSDCRHYGVVYDRNYTSTTVWGGVAGVSVAGATIDNCGFGGIYRKSIDSSNSTETAIKLSDICGDTNFTGSGNSLWDGK</sequence>
<feature type="domain" description="BACON" evidence="2">
    <location>
        <begin position="66"/>
        <end position="121"/>
    </location>
</feature>
<dbReference type="InterPro" id="IPR013783">
    <property type="entry name" value="Ig-like_fold"/>
</dbReference>
<protein>
    <submittedName>
        <fullName evidence="3">Putative binding domain-containing protein, N-terminal</fullName>
    </submittedName>
</protein>
<evidence type="ECO:0000313" key="4">
    <source>
        <dbReference type="Proteomes" id="UP000183253"/>
    </source>
</evidence>
<dbReference type="Gene3D" id="2.160.20.110">
    <property type="match status" value="3"/>
</dbReference>
<dbReference type="RefSeq" id="WP_010262912.1">
    <property type="nucleotide sequence ID" value="NZ_CAEG01000012.1"/>
</dbReference>
<feature type="chain" id="PRO_5010220038" evidence="1">
    <location>
        <begin position="18"/>
        <end position="1028"/>
    </location>
</feature>
<dbReference type="EMBL" id="FNRI01000002">
    <property type="protein sequence ID" value="SEA28227.1"/>
    <property type="molecule type" value="Genomic_DNA"/>
</dbReference>
<gene>
    <name evidence="3" type="ORF">SAMN05444145_102373</name>
</gene>
<dbReference type="AlphaFoldDB" id="A0A1H3ZWZ4"/>
<dbReference type="CDD" id="cd14948">
    <property type="entry name" value="BACON"/>
    <property type="match status" value="1"/>
</dbReference>
<dbReference type="PROSITE" id="PS51257">
    <property type="entry name" value="PROKAR_LIPOPROTEIN"/>
    <property type="match status" value="1"/>
</dbReference>
<dbReference type="STRING" id="1033731.SAMN05444145_102373"/>
<evidence type="ECO:0000313" key="3">
    <source>
        <dbReference type="EMBL" id="SEA28227.1"/>
    </source>
</evidence>
<dbReference type="OrthoDB" id="3954368at2"/>
<feature type="signal peptide" evidence="1">
    <location>
        <begin position="1"/>
        <end position="17"/>
    </location>
</feature>
<proteinExistence type="predicted"/>
<reference evidence="3 4" key="1">
    <citation type="submission" date="2016-10" db="EMBL/GenBank/DDBJ databases">
        <authorList>
            <person name="de Groot N.N."/>
        </authorList>
    </citation>
    <scope>NUCLEOTIDE SEQUENCE [LARGE SCALE GENOMIC DNA]</scope>
    <source>
        <strain evidence="3 4">DSM 25383</strain>
    </source>
</reference>
<dbReference type="Proteomes" id="UP000183253">
    <property type="component" value="Unassembled WGS sequence"/>
</dbReference>